<feature type="compositionally biased region" description="Basic and acidic residues" evidence="1">
    <location>
        <begin position="435"/>
        <end position="445"/>
    </location>
</feature>
<dbReference type="RefSeq" id="WP_084362531.1">
    <property type="nucleotide sequence ID" value="NZ_JAWXXX010000002.1"/>
</dbReference>
<comment type="caution">
    <text evidence="2">The sequence shown here is derived from an EMBL/GenBank/DDBJ whole genome shotgun (WGS) entry which is preliminary data.</text>
</comment>
<feature type="region of interest" description="Disordered" evidence="1">
    <location>
        <begin position="412"/>
        <end position="453"/>
    </location>
</feature>
<reference evidence="2" key="1">
    <citation type="submission" date="2023-11" db="EMBL/GenBank/DDBJ databases">
        <title>MicrobeMod: A computational toolkit for identifying prokaryotic methylation and restriction-modification with nanopore sequencing.</title>
        <authorList>
            <person name="Crits-Christoph A."/>
            <person name="Kang S.C."/>
            <person name="Lee H."/>
            <person name="Ostrov N."/>
        </authorList>
    </citation>
    <scope>NUCLEOTIDE SEQUENCE</scope>
    <source>
        <strain evidence="2">ATCC 51242</strain>
    </source>
</reference>
<dbReference type="AlphaFoldDB" id="A0AB35T6G6"/>
<gene>
    <name evidence="2" type="ORF">SIL72_14755</name>
</gene>
<evidence type="ECO:0000313" key="3">
    <source>
        <dbReference type="Proteomes" id="UP001281130"/>
    </source>
</evidence>
<proteinExistence type="predicted"/>
<evidence type="ECO:0000313" key="2">
    <source>
        <dbReference type="EMBL" id="MDX5895285.1"/>
    </source>
</evidence>
<dbReference type="Proteomes" id="UP001281130">
    <property type="component" value="Unassembled WGS sequence"/>
</dbReference>
<accession>A0AB35T6G6</accession>
<dbReference type="EMBL" id="JAWXXX010000002">
    <property type="protein sequence ID" value="MDX5895285.1"/>
    <property type="molecule type" value="Genomic_DNA"/>
</dbReference>
<name>A0AB35T6G6_RUBRA</name>
<protein>
    <recommendedName>
        <fullName evidence="4">Sigma-70, region 4</fullName>
    </recommendedName>
</protein>
<sequence length="453" mass="51317">MGGETDIRRKRLEELKELFGPAFGPAVEAYGRSLAERLLQDEGLAAEIRERFEQGRASGKFPALSELLAGKTNEEVEEFFRAGWAREILPRSESISRRPWDYPPWNGDMESYREDLYAGIAFGLPDFRAFAQEWLEELARVGYYGMEESLGLPLKQQAEDFSSPPKPLPLYGEAYPVRLGDTGQTVWLDLDGPRSERGYREIVVSEEPLRTDKAILAALTALEGRPLDIGRLREVLPEIVPSYGESVWDRWTKAIKQRHTGKVLRELRHHQALDYVLSLLRYHHPDFDALPIDERIDLIAETCAHVNEFLEGLRKLVAFLEHRSPGRRGPASTRVAARDIKAAILKDVDGLTYREIGEELCIPIPADFLYKGDHPTVRKMVGRGRKALEGALGKEGWQTQIEAMRAEAERWRSLTPVQREAEDEAEALDIPYEDALQRVEEKQDGSDGESGIA</sequence>
<evidence type="ECO:0000256" key="1">
    <source>
        <dbReference type="SAM" id="MobiDB-lite"/>
    </source>
</evidence>
<organism evidence="2 3">
    <name type="scientific">Rubrobacter radiotolerans</name>
    <name type="common">Arthrobacter radiotolerans</name>
    <dbReference type="NCBI Taxonomy" id="42256"/>
    <lineage>
        <taxon>Bacteria</taxon>
        <taxon>Bacillati</taxon>
        <taxon>Actinomycetota</taxon>
        <taxon>Rubrobacteria</taxon>
        <taxon>Rubrobacterales</taxon>
        <taxon>Rubrobacteraceae</taxon>
        <taxon>Rubrobacter</taxon>
    </lineage>
</organism>
<evidence type="ECO:0008006" key="4">
    <source>
        <dbReference type="Google" id="ProtNLM"/>
    </source>
</evidence>